<gene>
    <name evidence="2" type="ORF">TrST_g2370</name>
</gene>
<feature type="transmembrane region" description="Helical" evidence="1">
    <location>
        <begin position="163"/>
        <end position="183"/>
    </location>
</feature>
<evidence type="ECO:0000256" key="1">
    <source>
        <dbReference type="SAM" id="Phobius"/>
    </source>
</evidence>
<dbReference type="Proteomes" id="UP001165085">
    <property type="component" value="Unassembled WGS sequence"/>
</dbReference>
<feature type="transmembrane region" description="Helical" evidence="1">
    <location>
        <begin position="102"/>
        <end position="123"/>
    </location>
</feature>
<keyword evidence="1" id="KW-0472">Membrane</keyword>
<protein>
    <submittedName>
        <fullName evidence="2">Uncharacterized protein</fullName>
    </submittedName>
</protein>
<accession>A0A9W7AK95</accession>
<proteinExistence type="predicted"/>
<dbReference type="AlphaFoldDB" id="A0A9W7AK95"/>
<evidence type="ECO:0000313" key="2">
    <source>
        <dbReference type="EMBL" id="GMH70912.1"/>
    </source>
</evidence>
<dbReference type="EMBL" id="BRXY01000144">
    <property type="protein sequence ID" value="GMH70912.1"/>
    <property type="molecule type" value="Genomic_DNA"/>
</dbReference>
<keyword evidence="3" id="KW-1185">Reference proteome</keyword>
<sequence length="236" mass="25978">MTPSPFVQDGMTSYLPVVTETLEPMVIGSSTSSLQSPASTFSGLFQSYGVFGCFSDLRDAAYGFYCFSCQYGDSEARALGLESGNSAPGPYRVCLRPGWRAGFCRMFGVVTVVGIVSLVVRAIQASSYDLDQAYQDKIDSGSVDDDLTPEEWKAEYLKEQPGFILFEALFSFTGCLVVAIFLVRQIKRVRGIIPSFAEAPSFPFSSLRTSDYCCSFCCPFFVGCWISRALIEEEEK</sequence>
<reference evidence="3" key="1">
    <citation type="journal article" date="2023" name="Commun. Biol.">
        <title>Genome analysis of Parmales, the sister group of diatoms, reveals the evolutionary specialization of diatoms from phago-mixotrophs to photoautotrophs.</title>
        <authorList>
            <person name="Ban H."/>
            <person name="Sato S."/>
            <person name="Yoshikawa S."/>
            <person name="Yamada K."/>
            <person name="Nakamura Y."/>
            <person name="Ichinomiya M."/>
            <person name="Sato N."/>
            <person name="Blanc-Mathieu R."/>
            <person name="Endo H."/>
            <person name="Kuwata A."/>
            <person name="Ogata H."/>
        </authorList>
    </citation>
    <scope>NUCLEOTIDE SEQUENCE [LARGE SCALE GENOMIC DNA]</scope>
    <source>
        <strain evidence="3">NIES 3701</strain>
    </source>
</reference>
<evidence type="ECO:0000313" key="3">
    <source>
        <dbReference type="Proteomes" id="UP001165085"/>
    </source>
</evidence>
<comment type="caution">
    <text evidence="2">The sequence shown here is derived from an EMBL/GenBank/DDBJ whole genome shotgun (WGS) entry which is preliminary data.</text>
</comment>
<name>A0A9W7AK95_9STRA</name>
<keyword evidence="1" id="KW-1133">Transmembrane helix</keyword>
<keyword evidence="1" id="KW-0812">Transmembrane</keyword>
<dbReference type="OrthoDB" id="10327406at2759"/>
<organism evidence="2 3">
    <name type="scientific">Triparma strigata</name>
    <dbReference type="NCBI Taxonomy" id="1606541"/>
    <lineage>
        <taxon>Eukaryota</taxon>
        <taxon>Sar</taxon>
        <taxon>Stramenopiles</taxon>
        <taxon>Ochrophyta</taxon>
        <taxon>Bolidophyceae</taxon>
        <taxon>Parmales</taxon>
        <taxon>Triparmaceae</taxon>
        <taxon>Triparma</taxon>
    </lineage>
</organism>